<comment type="caution">
    <text evidence="1">The sequence shown here is derived from an EMBL/GenBank/DDBJ whole genome shotgun (WGS) entry which is preliminary data.</text>
</comment>
<proteinExistence type="predicted"/>
<sequence length="2708" mass="291043">MARPGPGTGQNPVSFKTVPGRHRTQKWNTAKTYNYSGDDWGGYDPYDEYGGYDEEPPPSAMPPQQQQQYSTQQQQQQQRPGRHQSFDDGDERRAFSGPGAFPVSGRGSPAVSSTSGGRTSNDYQPRPPSRPRDFTNPDYVPPPLNTTLNMRPSPANSASGFIPPPRKNSISNASPQEKELPTPPVIRPSDIYKRVPAERKKERKMSLESSSRPSFGSESQHRPSLGKVEEANTSPLLPPVKTFSGFGSDLFPSGSFASPETRAPAGGDPAADILAERTATRAPPGHDPAADILAERTHTRALPGNDPAADILNERSTSTQPTRSPSGADPAADILNERTHMRALPGNDPAEEIMNERTFTPGAEDTQTRAPPGADPAADILAERTHTRAPPGADPAADILNERTLSRAPPGAEGPQTRALPSADPAADILAERTPARAQPGADPAADILNERTHTRAPPGVDPAAEILNDRTHSVPTTDIGRQPDTLSHQPSQGYRSVVNKAFDRPDDTTNSIPATPISRDNSRSTNDVDVSRSNTNSTSGISPIMSRVPSAATAKMQQQAQVEQAVPTIAEEPRRQASSDSYGFAPSASPPAAAVQPGYRRSLDPPSGDNSPARTPGMETTSNRRFSEGLAAETVSDEPIKTGRARAGTDYSIREADYAQNVDKRAEPFDVMAAAEREHESRELFLQTHDSPSNPASPASGRSSPAKSRVRQIADQYQEIQRRNSEQSGQALSAKSSWSRFGGSEENLSSRGVKRQETGQSNTSDYNGVEEGGVRDSPTVTRDDERPGLDTQPSFRPHLPGEWVSTSNVLNMREESPAPPARSEEPTAAQSQLTPTSSRQTEDEGPIDLTPTTRKRAPTATRDERTVAQSQHDPLPSRQIEDEGPIDLTPTTRKHALSGSHHNNNDTTSTSPSYAQDQSLWGNAKTAGEGLGAALLAKVGIGHQTRDFGSAEPAKEVEVPVDRTKTGEMFYQRGPERPPWLARGDTDASVASTMTAGSDWSGSVATPPASQAQPHAPAEDNRAGNYFAAPAPLRTGRSREPTPEATTSSSGGLSSLPSHMFGPASSASSSSGLQRDDSMLRREIVQSLQPRDEEVERMQDALDAPENQRRVAEGETARPAHEISRPLLDQRFSWEKEQEQEATESPSHPTTANAANVEVQAPVPRVREPEPDSSPEIRPEMPYERPRSRGLHIMNAEGGDSSEDEQERPQTSRLRDSTAAERGLEVGLPVGAAGLAAAGGMGWVAASSSQQDRGPVSPMMKSQEDMRADEGVGAERGDLGVPSPDSTRLPSYYMQDSAGLEPARGSRSEDGDDTLTSVAPEALDEKEATATPARSSLDAPPPPPEKEVHAPSPTSPTSSKHKVPPFREILAIKSPDARIRTYDDTRRTFADMNTGLSDWLSGMLAQNPQYSDLSTTAARPPPPALQSSGTFGRVGGGHKVSPSLSKFTKPFVGGSASEPSASSSGAAGAGGGAAERGKELMKGAGVLGGKAQAGAKGLFAKGRSRFGTQRESKGGRGIGGDGKPVSSPSLLQRAPSRSQSQTPVNTKSNSPAPLQRAPSGSQTRTPSSPPTQSVNAESGSPAPLHRAPSRSQTRTPSSLSRISRTFSRLREQSRSRSLSSGRGASKSRPASLVLSGTPNQDSGNLEQLEPIEYAPRERNAGDGSAEAVAPWDEPGAPGVQQRNVTAPARLGVLPSPAVDTFSTKTASRPQTAIAASGGGNYFAGSPTDRLGRERTNSGIAATLDSQYGVASPAVERFSLLTESRPQTPSSSRTPIVDDSKAGEDEEKELYESTPVADKFRAGEEEEKMYESTPVASNNPSPMTARHSLEHGWYDTTPVTIRHASGVSNRTVIMQPVANSSDGEVQVAAGAPRDSPAREIDVKEDLTRTGEKASPHLSPNAKQGTAFDIANEPTAHDHDKRSVISADDDIEGVRNEVEPTVRNHTPSRRSSVSSFGQFSPYDAEKPIMSAQAVPAGPITSAVHRPSIDEVATPQQHVDTQPRSAQHDHFMNRGYRTRDDEAERFASYVPLGRNGSGGLAQESIDISKPSTASVDLSGYSGPPPGAAPFQQHPASRGLENADMRPNRFSEPPKVGRRPSMESAAQGPRPSQINNHYGLQGLQTDAANVARPKPAREPEPLEDKQSRRRSSGLWDAIRRSRSVSRTTLRKEPSSGRLQSQQNLDKAPVAMPVDRVRNHEPHSSNPKTPQRSATTNAEPERKKRLFSGLASLFGRSNTTGRKAEKPRTLVKAQPRSREVSHAKEPATTGGYDAYEARRRQQIPDLQPKKQRTSPAASAITSHQQPTAAPVSSGHGWQDPPTGGWYGPADQVVPQGSMAQEEVSSQHRRFHSEGFGQGALYSGGPAAFQPAESSYAGPAAARSPPIQRHIPSMYASPTSPVWANLPIRQTSQPQQHLQYRSSSADAYQQRQSSYPLTDNQLSPQISGQSEWQRSGWRARGSMPSISPVQTNTGSDSLPAGHNYRIGSISEEVARSPARAYGDQQTPWAVDMPRRGGRPRDSSQGSSWAMPNVERPTYVEDVVPMRGFPMDNADPTLYRLPMSPQTPGSSIPTRYPDDAPSSLTAHAPTNPQSWHYDRRFGDNPYPSSPYVNQSPSYSQRSPNYARPLQQAKGRYYEQPASEQEPPPGQAGAGYSMQAFDYSNMPSIDGRHQWSSSYAGRRDDSAVGEERVEMRAVSYPGQEWVPERWDSRDS</sequence>
<reference evidence="1" key="1">
    <citation type="submission" date="2023-07" db="EMBL/GenBank/DDBJ databases">
        <title>Black Yeasts Isolated from many extreme environments.</title>
        <authorList>
            <person name="Coleine C."/>
            <person name="Stajich J.E."/>
            <person name="Selbmann L."/>
        </authorList>
    </citation>
    <scope>NUCLEOTIDE SEQUENCE</scope>
    <source>
        <strain evidence="1">CCFEE 5714</strain>
    </source>
</reference>
<protein>
    <submittedName>
        <fullName evidence="1">Uncharacterized protein</fullName>
    </submittedName>
</protein>
<keyword evidence="2" id="KW-1185">Reference proteome</keyword>
<name>A0ACC3N197_9PEZI</name>
<evidence type="ECO:0000313" key="2">
    <source>
        <dbReference type="Proteomes" id="UP001281147"/>
    </source>
</evidence>
<organism evidence="1 2">
    <name type="scientific">Vermiconidia calcicola</name>
    <dbReference type="NCBI Taxonomy" id="1690605"/>
    <lineage>
        <taxon>Eukaryota</taxon>
        <taxon>Fungi</taxon>
        <taxon>Dikarya</taxon>
        <taxon>Ascomycota</taxon>
        <taxon>Pezizomycotina</taxon>
        <taxon>Dothideomycetes</taxon>
        <taxon>Dothideomycetidae</taxon>
        <taxon>Mycosphaerellales</taxon>
        <taxon>Extremaceae</taxon>
        <taxon>Vermiconidia</taxon>
    </lineage>
</organism>
<gene>
    <name evidence="1" type="ORF">LTR37_012228</name>
</gene>
<dbReference type="EMBL" id="JAUTXU010000112">
    <property type="protein sequence ID" value="KAK3707228.1"/>
    <property type="molecule type" value="Genomic_DNA"/>
</dbReference>
<accession>A0ACC3N197</accession>
<dbReference type="Proteomes" id="UP001281147">
    <property type="component" value="Unassembled WGS sequence"/>
</dbReference>
<evidence type="ECO:0000313" key="1">
    <source>
        <dbReference type="EMBL" id="KAK3707228.1"/>
    </source>
</evidence>